<dbReference type="EMBL" id="CP012752">
    <property type="protein sequence ID" value="ALG10553.1"/>
    <property type="molecule type" value="Genomic_DNA"/>
</dbReference>
<protein>
    <submittedName>
        <fullName evidence="2">Uncharacterized protein</fullName>
    </submittedName>
</protein>
<name>A0A0N9I7E5_9PSEU</name>
<organism evidence="2 3">
    <name type="scientific">Kibdelosporangium phytohabitans</name>
    <dbReference type="NCBI Taxonomy" id="860235"/>
    <lineage>
        <taxon>Bacteria</taxon>
        <taxon>Bacillati</taxon>
        <taxon>Actinomycetota</taxon>
        <taxon>Actinomycetes</taxon>
        <taxon>Pseudonocardiales</taxon>
        <taxon>Pseudonocardiaceae</taxon>
        <taxon>Kibdelosporangium</taxon>
    </lineage>
</organism>
<feature type="region of interest" description="Disordered" evidence="1">
    <location>
        <begin position="1"/>
        <end position="68"/>
    </location>
</feature>
<gene>
    <name evidence="2" type="ORF">AOZ06_29925</name>
</gene>
<dbReference type="Proteomes" id="UP000063699">
    <property type="component" value="Chromosome"/>
</dbReference>
<reference evidence="2 3" key="1">
    <citation type="submission" date="2015-07" db="EMBL/GenBank/DDBJ databases">
        <title>Genome sequencing of Kibdelosporangium phytohabitans.</title>
        <authorList>
            <person name="Qin S."/>
            <person name="Xing K."/>
        </authorList>
    </citation>
    <scope>NUCLEOTIDE SEQUENCE [LARGE SCALE GENOMIC DNA]</scope>
    <source>
        <strain evidence="2 3">KLBMP1111</strain>
    </source>
</reference>
<proteinExistence type="predicted"/>
<evidence type="ECO:0000256" key="1">
    <source>
        <dbReference type="SAM" id="MobiDB-lite"/>
    </source>
</evidence>
<sequence>MAKQQAAQVGDQAAREGKHVLDAAGDQTRRVADEAGRQARNLMHDARRQLTEQAQDGQRKAAESLHTLADQLDDMYTKSDQSGMAPEMINQAAGHTRAVASWLDDRRPGDLLDEVRAFARRKPGVFLAGAALAGVLVGRLTRGAIDAQSDDSADEKPSEVARADTDRLPSAVRPDAYPPSTVPPAYPPNQAPPTYTGQSPSYSQPPPDGSVPPGGYAVPPPYPAQPDQGTAPPPPWHGPGPVRS</sequence>
<accession>A0A0N9I7E5</accession>
<feature type="compositionally biased region" description="Pro residues" evidence="1">
    <location>
        <begin position="176"/>
        <end position="191"/>
    </location>
</feature>
<feature type="region of interest" description="Disordered" evidence="1">
    <location>
        <begin position="145"/>
        <end position="244"/>
    </location>
</feature>
<dbReference type="KEGG" id="kphy:AOZ06_29925"/>
<feature type="compositionally biased region" description="Basic and acidic residues" evidence="1">
    <location>
        <begin position="154"/>
        <end position="167"/>
    </location>
</feature>
<feature type="compositionally biased region" description="Basic and acidic residues" evidence="1">
    <location>
        <begin position="13"/>
        <end position="50"/>
    </location>
</feature>
<evidence type="ECO:0000313" key="2">
    <source>
        <dbReference type="EMBL" id="ALG10553.1"/>
    </source>
</evidence>
<dbReference type="STRING" id="860235.AOZ06_29925"/>
<dbReference type="AlphaFoldDB" id="A0A0N9I7E5"/>
<evidence type="ECO:0000313" key="3">
    <source>
        <dbReference type="Proteomes" id="UP000063699"/>
    </source>
</evidence>
<keyword evidence="3" id="KW-1185">Reference proteome</keyword>